<feature type="transmembrane region" description="Helical" evidence="7">
    <location>
        <begin position="750"/>
        <end position="778"/>
    </location>
</feature>
<dbReference type="Pfam" id="PF02687">
    <property type="entry name" value="FtsX"/>
    <property type="match status" value="2"/>
</dbReference>
<protein>
    <submittedName>
        <fullName evidence="9">FtsX-like permease family protein</fullName>
    </submittedName>
</protein>
<feature type="domain" description="ABC3 transporter permease C-terminal" evidence="8">
    <location>
        <begin position="279"/>
        <end position="400"/>
    </location>
</feature>
<evidence type="ECO:0000256" key="2">
    <source>
        <dbReference type="ARBA" id="ARBA00022475"/>
    </source>
</evidence>
<feature type="transmembrane region" description="Helical" evidence="7">
    <location>
        <begin position="421"/>
        <end position="442"/>
    </location>
</feature>
<dbReference type="PANTHER" id="PTHR30572:SF4">
    <property type="entry name" value="ABC TRANSPORTER PERMEASE YTRF"/>
    <property type="match status" value="1"/>
</dbReference>
<evidence type="ECO:0000256" key="6">
    <source>
        <dbReference type="ARBA" id="ARBA00038076"/>
    </source>
</evidence>
<evidence type="ECO:0000256" key="3">
    <source>
        <dbReference type="ARBA" id="ARBA00022692"/>
    </source>
</evidence>
<evidence type="ECO:0000313" key="10">
    <source>
        <dbReference type="Proteomes" id="UP000562124"/>
    </source>
</evidence>
<accession>A0A7Y0LZK9</accession>
<dbReference type="RefSeq" id="WP_169325221.1">
    <property type="nucleotide sequence ID" value="NZ_JABCJJ010000018.1"/>
</dbReference>
<dbReference type="GO" id="GO:0005886">
    <property type="term" value="C:plasma membrane"/>
    <property type="evidence" value="ECO:0007669"/>
    <property type="project" value="UniProtKB-SubCell"/>
</dbReference>
<feature type="transmembrane region" description="Helical" evidence="7">
    <location>
        <begin position="448"/>
        <end position="473"/>
    </location>
</feature>
<feature type="transmembrane region" description="Helical" evidence="7">
    <location>
        <begin position="275"/>
        <end position="300"/>
    </location>
</feature>
<reference evidence="9 10" key="1">
    <citation type="submission" date="2020-04" db="EMBL/GenBank/DDBJ databases">
        <title>Sequencing and Assembly of C. fimi.</title>
        <authorList>
            <person name="Ramsey A.R."/>
        </authorList>
    </citation>
    <scope>NUCLEOTIDE SEQUENCE [LARGE SCALE GENOMIC DNA]</scope>
    <source>
        <strain evidence="9 10">SB</strain>
    </source>
</reference>
<dbReference type="InterPro" id="IPR050250">
    <property type="entry name" value="Macrolide_Exporter_MacB"/>
</dbReference>
<gene>
    <name evidence="9" type="ORF">HIR71_11535</name>
</gene>
<keyword evidence="5 7" id="KW-0472">Membrane</keyword>
<comment type="similarity">
    <text evidence="6">Belongs to the ABC-4 integral membrane protein family.</text>
</comment>
<comment type="subcellular location">
    <subcellularLocation>
        <location evidence="1">Cell membrane</location>
        <topology evidence="1">Multi-pass membrane protein</topology>
    </subcellularLocation>
</comment>
<keyword evidence="10" id="KW-1185">Reference proteome</keyword>
<comment type="caution">
    <text evidence="9">The sequence shown here is derived from an EMBL/GenBank/DDBJ whole genome shotgun (WGS) entry which is preliminary data.</text>
</comment>
<feature type="transmembrane region" description="Helical" evidence="7">
    <location>
        <begin position="799"/>
        <end position="826"/>
    </location>
</feature>
<dbReference type="Proteomes" id="UP000562124">
    <property type="component" value="Unassembled WGS sequence"/>
</dbReference>
<feature type="transmembrane region" description="Helical" evidence="7">
    <location>
        <begin position="846"/>
        <end position="864"/>
    </location>
</feature>
<dbReference type="EMBL" id="JABCJJ010000018">
    <property type="protein sequence ID" value="NMR20841.1"/>
    <property type="molecule type" value="Genomic_DNA"/>
</dbReference>
<evidence type="ECO:0000313" key="9">
    <source>
        <dbReference type="EMBL" id="NMR20841.1"/>
    </source>
</evidence>
<dbReference type="PANTHER" id="PTHR30572">
    <property type="entry name" value="MEMBRANE COMPONENT OF TRANSPORTER-RELATED"/>
    <property type="match status" value="1"/>
</dbReference>
<feature type="transmembrane region" description="Helical" evidence="7">
    <location>
        <begin position="510"/>
        <end position="529"/>
    </location>
</feature>
<keyword evidence="4 7" id="KW-1133">Transmembrane helix</keyword>
<feature type="transmembrane region" description="Helical" evidence="7">
    <location>
        <begin position="323"/>
        <end position="348"/>
    </location>
</feature>
<keyword evidence="3 7" id="KW-0812">Transmembrane</keyword>
<evidence type="ECO:0000259" key="8">
    <source>
        <dbReference type="Pfam" id="PF02687"/>
    </source>
</evidence>
<evidence type="ECO:0000256" key="7">
    <source>
        <dbReference type="SAM" id="Phobius"/>
    </source>
</evidence>
<feature type="domain" description="ABC3 transporter permease C-terminal" evidence="8">
    <location>
        <begin position="757"/>
        <end position="874"/>
    </location>
</feature>
<keyword evidence="2" id="KW-1003">Cell membrane</keyword>
<proteinExistence type="inferred from homology"/>
<dbReference type="InterPro" id="IPR003838">
    <property type="entry name" value="ABC3_permease_C"/>
</dbReference>
<evidence type="ECO:0000256" key="1">
    <source>
        <dbReference type="ARBA" id="ARBA00004651"/>
    </source>
</evidence>
<feature type="transmembrane region" description="Helical" evidence="7">
    <location>
        <begin position="368"/>
        <end position="390"/>
    </location>
</feature>
<organism evidence="9 10">
    <name type="scientific">Cellulomonas fimi</name>
    <dbReference type="NCBI Taxonomy" id="1708"/>
    <lineage>
        <taxon>Bacteria</taxon>
        <taxon>Bacillati</taxon>
        <taxon>Actinomycetota</taxon>
        <taxon>Actinomycetes</taxon>
        <taxon>Micrococcales</taxon>
        <taxon>Cellulomonadaceae</taxon>
        <taxon>Cellulomonas</taxon>
    </lineage>
</organism>
<dbReference type="AlphaFoldDB" id="A0A7Y0LZK9"/>
<evidence type="ECO:0000256" key="4">
    <source>
        <dbReference type="ARBA" id="ARBA00022989"/>
    </source>
</evidence>
<dbReference type="GO" id="GO:0022857">
    <property type="term" value="F:transmembrane transporter activity"/>
    <property type="evidence" value="ECO:0007669"/>
    <property type="project" value="TreeGrafter"/>
</dbReference>
<name>A0A7Y0LZK9_CELFI</name>
<sequence length="881" mass="88627">MLRLTLAQMRRSLGRLTAAGIAIAIGTAFVAATLIAGGVITRTTYDAVSASYADADLVVTAPSDEELTADQLDTLRRTPGVAAVDGRLVQWVEVSKGPRRAYHEVTVVASHPRLDAQTVAEGSFPARTGEIALPGPVAERLGVGVGDPVTTSRSVWGAGAEGADGTDGRWVEESEELTVVGITDDPAGAFAQSGGAVVVTRADAERWDAASRTDPSAEATYGRAVVALDPGVSLTAGKDAVTAAAPDRSTVRTKDEQAEAITAELTGGADVFTTIVLGFAAVALLVAALVIANTFQVLIAQRTRTLALLRCVGADKKQLRRSVLVEAALLGLGGSFVGLVVGVGLAQVALSVLGASNLDVPLPAAVPISPAVVIAPLVVGTLMTVLACFAPARAATRVSPLAALRPADAPAVTQRRNLPRLVLATLLTVGGIALLLLAVAVGRRIDEVAALGIGVLGGALSFVGVLVGAVFWVPRVVAAVGRLLAGTGTAARLAAANSVRNPRRTAATSTALLIGVTLVTMMSTGAASARVTLGQELDTEFPVDVVIATPGGSADAEAAGLAVPALVREVEDVAGVAQVVALRRLDVRVELATGDEAFSTAQAVGAAEAAALLRAPSMVADLDDTTVVVSSQLAEALGLVGGETVTVEPDASGAQGAVGGTGTVGAATAATPLGLTVVVSDLPDGVLVTPAVLDRMGVEVPANEVWARLTDVTDAAVVVPAIQDALSDTAVQIGGGGVERARYQQVIDTLLAVVVGLLAVAVVIALIGVANTLSLSVLERRRESATLRALGLSRRQLRGTLAIEGMLIAGVGGVLGATLGTLYGWAGAATVLGVVGDVRLEVPWRDLGLVVAVAVVAGLLASILPGRAAARTSPVAALAVE</sequence>
<feature type="transmembrane region" description="Helical" evidence="7">
    <location>
        <begin position="12"/>
        <end position="40"/>
    </location>
</feature>
<evidence type="ECO:0000256" key="5">
    <source>
        <dbReference type="ARBA" id="ARBA00023136"/>
    </source>
</evidence>